<organism evidence="2 3">
    <name type="scientific">Mus caroli</name>
    <name type="common">Ryukyu mouse</name>
    <name type="synonym">Ricefield mouse</name>
    <dbReference type="NCBI Taxonomy" id="10089"/>
    <lineage>
        <taxon>Eukaryota</taxon>
        <taxon>Metazoa</taxon>
        <taxon>Chordata</taxon>
        <taxon>Craniata</taxon>
        <taxon>Vertebrata</taxon>
        <taxon>Euteleostomi</taxon>
        <taxon>Mammalia</taxon>
        <taxon>Eutheria</taxon>
        <taxon>Euarchontoglires</taxon>
        <taxon>Glires</taxon>
        <taxon>Rodentia</taxon>
        <taxon>Myomorpha</taxon>
        <taxon>Muroidea</taxon>
        <taxon>Muridae</taxon>
        <taxon>Murinae</taxon>
        <taxon>Mus</taxon>
        <taxon>Mus</taxon>
    </lineage>
</organism>
<dbReference type="PANTHER" id="PTHR23232">
    <property type="entry name" value="KRAB DOMAIN C2H2 ZINC FINGER"/>
    <property type="match status" value="1"/>
</dbReference>
<reference evidence="3" key="1">
    <citation type="submission" date="2025-08" db="UniProtKB">
        <authorList>
            <consortium name="RefSeq"/>
        </authorList>
    </citation>
    <scope>IDENTIFICATION</scope>
</reference>
<accession>A0A6P5P558</accession>
<dbReference type="AlphaFoldDB" id="A0A6P5P558"/>
<dbReference type="KEGG" id="mcal:110287817"/>
<proteinExistence type="predicted"/>
<dbReference type="Pfam" id="PF01352">
    <property type="entry name" value="KRAB"/>
    <property type="match status" value="1"/>
</dbReference>
<dbReference type="Proteomes" id="UP000515126">
    <property type="component" value="Unplaced"/>
</dbReference>
<dbReference type="GO" id="GO:0006355">
    <property type="term" value="P:regulation of DNA-templated transcription"/>
    <property type="evidence" value="ECO:0007669"/>
    <property type="project" value="InterPro"/>
</dbReference>
<dbReference type="CDD" id="cd07765">
    <property type="entry name" value="KRAB_A-box"/>
    <property type="match status" value="1"/>
</dbReference>
<dbReference type="PROSITE" id="PS50805">
    <property type="entry name" value="KRAB"/>
    <property type="match status" value="1"/>
</dbReference>
<dbReference type="InterPro" id="IPR050169">
    <property type="entry name" value="Krueppel_C2H2_ZnF"/>
</dbReference>
<dbReference type="InterPro" id="IPR001909">
    <property type="entry name" value="KRAB"/>
</dbReference>
<dbReference type="PANTHER" id="PTHR23232:SF150">
    <property type="entry name" value="ZINC FINGER PROTEIN 993-RELATED"/>
    <property type="match status" value="1"/>
</dbReference>
<protein>
    <submittedName>
        <fullName evidence="3">Zinc finger protein 679-like</fullName>
    </submittedName>
</protein>
<keyword evidence="2" id="KW-1185">Reference proteome</keyword>
<dbReference type="SUPFAM" id="SSF109640">
    <property type="entry name" value="KRAB domain (Kruppel-associated box)"/>
    <property type="match status" value="1"/>
</dbReference>
<dbReference type="GeneID" id="110287817"/>
<dbReference type="SMART" id="SM00349">
    <property type="entry name" value="KRAB"/>
    <property type="match status" value="1"/>
</dbReference>
<dbReference type="InterPro" id="IPR036051">
    <property type="entry name" value="KRAB_dom_sf"/>
</dbReference>
<dbReference type="Gene3D" id="6.10.140.140">
    <property type="match status" value="1"/>
</dbReference>
<evidence type="ECO:0000313" key="2">
    <source>
        <dbReference type="Proteomes" id="UP000515126"/>
    </source>
</evidence>
<feature type="domain" description="KRAB" evidence="1">
    <location>
        <begin position="8"/>
        <end position="79"/>
    </location>
</feature>
<gene>
    <name evidence="3" type="primary">LOC110287817</name>
</gene>
<evidence type="ECO:0000259" key="1">
    <source>
        <dbReference type="PROSITE" id="PS50805"/>
    </source>
</evidence>
<name>A0A6P5P558_MUSCR</name>
<dbReference type="RefSeq" id="XP_021009998.1">
    <property type="nucleotide sequence ID" value="XM_021154339.1"/>
</dbReference>
<evidence type="ECO:0000313" key="3">
    <source>
        <dbReference type="RefSeq" id="XP_021009998.1"/>
    </source>
</evidence>
<sequence>MSSSKGLLTFMDVAIEFSKEEWGCLDSAQRTLYRDVMLENYNNLVSLGVAVSKPEVIVCLEQNNEPWIAGREDTERKKNSLYVDLCLTPCHPFGNPFTSPYQLLL</sequence>